<dbReference type="EMBL" id="JAGKSB010000002">
    <property type="protein sequence ID" value="MBP3942452.1"/>
    <property type="molecule type" value="Genomic_DNA"/>
</dbReference>
<keyword evidence="3" id="KW-0540">Nuclease</keyword>
<organism evidence="3 4">
    <name type="scientific">Rhinopithecimicrobium faecis</name>
    <dbReference type="NCBI Taxonomy" id="2820698"/>
    <lineage>
        <taxon>Bacteria</taxon>
        <taxon>Pseudomonadati</taxon>
        <taxon>Bacteroidota</taxon>
        <taxon>Sphingobacteriia</taxon>
        <taxon>Sphingobacteriales</taxon>
        <taxon>Sphingobacteriaceae</taxon>
        <taxon>Rhinopithecimicrobium</taxon>
    </lineage>
</organism>
<dbReference type="InterPro" id="IPR005135">
    <property type="entry name" value="Endo/exonuclease/phosphatase"/>
</dbReference>
<evidence type="ECO:0000313" key="3">
    <source>
        <dbReference type="EMBL" id="MBP3942452.1"/>
    </source>
</evidence>
<keyword evidence="1" id="KW-0472">Membrane</keyword>
<feature type="transmembrane region" description="Helical" evidence="1">
    <location>
        <begin position="44"/>
        <end position="67"/>
    </location>
</feature>
<gene>
    <name evidence="3" type="ORF">J5U18_02545</name>
</gene>
<dbReference type="InterPro" id="IPR051916">
    <property type="entry name" value="GPI-anchor_lipid_remodeler"/>
</dbReference>
<dbReference type="SUPFAM" id="SSF56219">
    <property type="entry name" value="DNase I-like"/>
    <property type="match status" value="1"/>
</dbReference>
<feature type="transmembrane region" description="Helical" evidence="1">
    <location>
        <begin position="74"/>
        <end position="95"/>
    </location>
</feature>
<keyword evidence="3" id="KW-0378">Hydrolase</keyword>
<dbReference type="PANTHER" id="PTHR14859">
    <property type="entry name" value="CALCOFLUOR WHITE HYPERSENSITIVE PROTEIN PRECURSOR"/>
    <property type="match status" value="1"/>
</dbReference>
<evidence type="ECO:0000259" key="2">
    <source>
        <dbReference type="Pfam" id="PF03372"/>
    </source>
</evidence>
<evidence type="ECO:0000313" key="4">
    <source>
        <dbReference type="Proteomes" id="UP000679691"/>
    </source>
</evidence>
<feature type="domain" description="Endonuclease/exonuclease/phosphatase" evidence="2">
    <location>
        <begin position="113"/>
        <end position="359"/>
    </location>
</feature>
<dbReference type="GO" id="GO:0016020">
    <property type="term" value="C:membrane"/>
    <property type="evidence" value="ECO:0007669"/>
    <property type="project" value="GOC"/>
</dbReference>
<dbReference type="Proteomes" id="UP000679691">
    <property type="component" value="Unassembled WGS sequence"/>
</dbReference>
<keyword evidence="3" id="KW-0255">Endonuclease</keyword>
<dbReference type="GO" id="GO:0006506">
    <property type="term" value="P:GPI anchor biosynthetic process"/>
    <property type="evidence" value="ECO:0007669"/>
    <property type="project" value="TreeGrafter"/>
</dbReference>
<dbReference type="RefSeq" id="WP_353545934.1">
    <property type="nucleotide sequence ID" value="NZ_JAGKSB010000002.1"/>
</dbReference>
<dbReference type="Gene3D" id="3.60.10.10">
    <property type="entry name" value="Endonuclease/exonuclease/phosphatase"/>
    <property type="match status" value="1"/>
</dbReference>
<dbReference type="CDD" id="cd09084">
    <property type="entry name" value="EEP-2"/>
    <property type="match status" value="1"/>
</dbReference>
<sequence length="369" mass="42681">MKRNNKGIKKLGYFSKTVFIANVLAVLALLASYAASFIDPKLFWPLAFLGLGFLPILLINSCFIVYWCLRKIKFALLSLMAILVGSPLLSNHWSYRAKESSLQKNDSLDLRVMSYNVHLFKNLQQGQGSFKKEALKLIDSVQPDIICIQEYYSKIKGKHVLSKEFREQLGFPYFYFEPTLKNDYEAYGMAIFSKYPILDAGNIRENDFGINRISYADIMYRTRKIRVYNVHLRSFALQEEDKNFIQNPSGPEEKEATKRLSRKLIKAFELRSSQAQSLKKHLASNKLPHIVCGDFNDTPMSYSANLIGRNMNNSFREKGSGWGVTHHDMLPIFQIDYIFSSTNFSVQKYQIIPRKLSDHYPIWSDLRLN</sequence>
<dbReference type="GO" id="GO:0004519">
    <property type="term" value="F:endonuclease activity"/>
    <property type="evidence" value="ECO:0007669"/>
    <property type="project" value="UniProtKB-KW"/>
</dbReference>
<keyword evidence="1" id="KW-0812">Transmembrane</keyword>
<dbReference type="PANTHER" id="PTHR14859:SF15">
    <property type="entry name" value="ENDONUCLEASE_EXONUCLEASE_PHOSPHATASE DOMAIN-CONTAINING PROTEIN"/>
    <property type="match status" value="1"/>
</dbReference>
<dbReference type="Pfam" id="PF03372">
    <property type="entry name" value="Exo_endo_phos"/>
    <property type="match status" value="1"/>
</dbReference>
<keyword evidence="4" id="KW-1185">Reference proteome</keyword>
<proteinExistence type="predicted"/>
<comment type="caution">
    <text evidence="3">The sequence shown here is derived from an EMBL/GenBank/DDBJ whole genome shotgun (WGS) entry which is preliminary data.</text>
</comment>
<protein>
    <submittedName>
        <fullName evidence="3">Endonuclease/exonuclease/phosphatase family protein</fullName>
    </submittedName>
</protein>
<dbReference type="AlphaFoldDB" id="A0A8T4H5X9"/>
<name>A0A8T4H5X9_9SPHI</name>
<dbReference type="InterPro" id="IPR036691">
    <property type="entry name" value="Endo/exonu/phosph_ase_sf"/>
</dbReference>
<reference evidence="3" key="1">
    <citation type="submission" date="2021-03" db="EMBL/GenBank/DDBJ databases">
        <authorList>
            <person name="Lu T."/>
            <person name="Wang Q."/>
            <person name="Han X."/>
        </authorList>
    </citation>
    <scope>NUCLEOTIDE SEQUENCE</scope>
    <source>
        <strain evidence="3">WQ 2009</strain>
    </source>
</reference>
<keyword evidence="1" id="KW-1133">Transmembrane helix</keyword>
<accession>A0A8T4H5X9</accession>
<evidence type="ECO:0000256" key="1">
    <source>
        <dbReference type="SAM" id="Phobius"/>
    </source>
</evidence>